<name>A0ACC3SCM1_9PEZI</name>
<dbReference type="Proteomes" id="UP001320706">
    <property type="component" value="Unassembled WGS sequence"/>
</dbReference>
<gene>
    <name evidence="1" type="primary">ABZ2</name>
    <name evidence="1" type="ORF">M8818_004242</name>
</gene>
<evidence type="ECO:0000313" key="2">
    <source>
        <dbReference type="Proteomes" id="UP001320706"/>
    </source>
</evidence>
<keyword evidence="2" id="KW-1185">Reference proteome</keyword>
<dbReference type="EMBL" id="JAMKPW020000021">
    <property type="protein sequence ID" value="KAK8207588.1"/>
    <property type="molecule type" value="Genomic_DNA"/>
</dbReference>
<protein>
    <submittedName>
        <fullName evidence="1">Aminodeoxychorismate lyase</fullName>
        <ecNumber evidence="1">4.1.3.38</ecNumber>
    </submittedName>
</protein>
<sequence length="363" mass="42212">MRYDDAIKKDSRNPTCPQCPESKAVYLIKYHYDRLVKSAHNQGWFDIEKKYKDPTALFQRCQNAVMAHQRKTGNKCPFKVRVLVKHDYSLTFDIAPIFQTRPPLLFPTTLDHRTSTHPGGSTHKIFKVVLDALPTVPQLATRDKTHYRCMYDYARQAAGIQSYQDAKEVLLFNLDHEIMDASITTPYFYRPQLCPKNSSGWITPENRCGGQMGTTRRWALDQGLCSMGVVQMESLRHGEVVWLSNAVKGFWTARYVECGGRCKGPGFFRCESEADGVPNLARLSLANAGEREWSEDDRNDSGQPSEDGRSEEEKREMREWQEKRKAEAELKEREELERREREEREADERRERERRPREALLKL</sequence>
<comment type="caution">
    <text evidence="1">The sequence shown here is derived from an EMBL/GenBank/DDBJ whole genome shotgun (WGS) entry which is preliminary data.</text>
</comment>
<accession>A0ACC3SCM1</accession>
<proteinExistence type="predicted"/>
<reference evidence="1" key="1">
    <citation type="submission" date="2024-02" db="EMBL/GenBank/DDBJ databases">
        <title>Metagenome Assembled Genome of Zalaria obscura JY119.</title>
        <authorList>
            <person name="Vighnesh L."/>
            <person name="Jagadeeshwari U."/>
            <person name="Venkata Ramana C."/>
            <person name="Sasikala C."/>
        </authorList>
    </citation>
    <scope>NUCLEOTIDE SEQUENCE</scope>
    <source>
        <strain evidence="1">JY119</strain>
    </source>
</reference>
<organism evidence="1 2">
    <name type="scientific">Zalaria obscura</name>
    <dbReference type="NCBI Taxonomy" id="2024903"/>
    <lineage>
        <taxon>Eukaryota</taxon>
        <taxon>Fungi</taxon>
        <taxon>Dikarya</taxon>
        <taxon>Ascomycota</taxon>
        <taxon>Pezizomycotina</taxon>
        <taxon>Dothideomycetes</taxon>
        <taxon>Dothideomycetidae</taxon>
        <taxon>Dothideales</taxon>
        <taxon>Zalariaceae</taxon>
        <taxon>Zalaria</taxon>
    </lineage>
</organism>
<evidence type="ECO:0000313" key="1">
    <source>
        <dbReference type="EMBL" id="KAK8207588.1"/>
    </source>
</evidence>
<dbReference type="EC" id="4.1.3.38" evidence="1"/>
<keyword evidence="1" id="KW-0456">Lyase</keyword>